<proteinExistence type="inferred from homology"/>
<dbReference type="KEGG" id="soe:110802649"/>
<comment type="similarity">
    <text evidence="3">Belongs to the exportin family.</text>
</comment>
<protein>
    <recommendedName>
        <fullName evidence="8">Exportin-4</fullName>
    </recommendedName>
</protein>
<dbReference type="SUPFAM" id="SSF48371">
    <property type="entry name" value="ARM repeat"/>
    <property type="match status" value="1"/>
</dbReference>
<dbReference type="Gene3D" id="1.25.10.10">
    <property type="entry name" value="Leucine-rich Repeat Variant"/>
    <property type="match status" value="2"/>
</dbReference>
<accession>A0A9R0J9K6</accession>
<name>A0A9R0J9K6_SPIOL</name>
<evidence type="ECO:0000256" key="6">
    <source>
        <dbReference type="ARBA" id="ARBA00022927"/>
    </source>
</evidence>
<evidence type="ECO:0000313" key="9">
    <source>
        <dbReference type="Proteomes" id="UP000813463"/>
    </source>
</evidence>
<comment type="subcellular location">
    <subcellularLocation>
        <location evidence="2">Cytoplasm</location>
    </subcellularLocation>
    <subcellularLocation>
        <location evidence="1">Nucleus</location>
    </subcellularLocation>
</comment>
<dbReference type="InterPro" id="IPR011989">
    <property type="entry name" value="ARM-like"/>
</dbReference>
<dbReference type="OrthoDB" id="5548448at2759"/>
<dbReference type="GeneID" id="110802649"/>
<evidence type="ECO:0000256" key="4">
    <source>
        <dbReference type="ARBA" id="ARBA00022448"/>
    </source>
</evidence>
<dbReference type="AlphaFoldDB" id="A0A9R0J9K6"/>
<dbReference type="GO" id="GO:0006611">
    <property type="term" value="P:protein export from nucleus"/>
    <property type="evidence" value="ECO:0000318"/>
    <property type="project" value="GO_Central"/>
</dbReference>
<dbReference type="GO" id="GO:0005049">
    <property type="term" value="F:nuclear export signal receptor activity"/>
    <property type="evidence" value="ECO:0000318"/>
    <property type="project" value="GO_Central"/>
</dbReference>
<evidence type="ECO:0000313" key="10">
    <source>
        <dbReference type="RefSeq" id="XP_021863774.1"/>
    </source>
</evidence>
<dbReference type="GO" id="GO:0005737">
    <property type="term" value="C:cytoplasm"/>
    <property type="evidence" value="ECO:0000318"/>
    <property type="project" value="GO_Central"/>
</dbReference>
<dbReference type="InterPro" id="IPR044189">
    <property type="entry name" value="XPO4/7-like"/>
</dbReference>
<dbReference type="PANTHER" id="PTHR12596">
    <property type="entry name" value="EXPORTIN 4,7-RELATED"/>
    <property type="match status" value="1"/>
</dbReference>
<evidence type="ECO:0000256" key="3">
    <source>
        <dbReference type="ARBA" id="ARBA00009466"/>
    </source>
</evidence>
<dbReference type="PANTHER" id="PTHR12596:SF1">
    <property type="entry name" value="EXPORTIN-4"/>
    <property type="match status" value="1"/>
</dbReference>
<keyword evidence="5" id="KW-0963">Cytoplasm</keyword>
<sequence>MMQGEDANDLGRLQSIMHTIEYACSSIQMHVNPAAAEATLLSLSQSPQPYQACKFILESSQVANAKFQAAAAIRDAALREWGILTSVDKGSLISFCLCFVMQHASSSEGYVQAKISSVAAQLLKRGWLEFVASEKEAFLFQIKQAITGCHGVDVQFTGINFLESLVSEFSPSTSTAMGLPREFHEQCRMSLEVDYLKTFYSWAQEAAAGVTNIIMESDSEVPEVKVCTVSLRLMLQILNWDFQYGSGDRAKINVDVFSVKTRHDPVFTWRSECVIVQPGPSWQQILLSSGHVSWLLNLYGALRQKFSLKGYWLDCPIAVSARKLIVQFCSLTGNIFPAGNVQLREHHLVQLVSGIIQWIHPPDVISRTIESGKSESELLDGCRALLAVATVTSPFMFDQLLKSMCPFGTITLLCGLMSEVVKVLMATNTDEETWSWVARDILLDTWTALLAPSGSSGGNQSLPLEGITAAGSLFALIVESELKNASATAFNDDDSNDYLQASIFGMDERLNSYGLIARASIEYSVPLLTKVFLERLAQLHQVRSSRCDPTTILEELHSLLLIIGHVLADEGEGELPQVPEAIQTHFLDSIEGDRHPVVLLSSSILHFAEMSIDPEIRASTFSPRLMEAVIWFLARWSRTYLMCPEGYGRSDPDQLQHSKKALLDFFGGHNQGKHALDVIVRISMTTLISYPGEKDLQELTCRHLFSGLVGHGEISVHLVSLDSWRDLAKSFVTERSLFSLSASHQRSLAQTLVLSASGLRNSETSNQYVRDLMNHMTAYLQDLSGKHDLKKVSLQPETIMVVSCLLERLRGAASASEPRTQKAINEMGVSVMNSILTLLDIYKNEPAVVYLLLKFVVQWVEGQISYLEAQETATLITFCMRLLELYSSHNIGKISVSHSSTLANEAKTEKYKDLRALIQLLASLCSKDLIDFSTGSVDSEVISISQVVFVGIHIITPLISIDLLKYPKLCHDYFSLMSHMLEVYPEMVSQLNVEALAHIIATLDFGLRHQDSEVIHMCLRALKALASFHYKEIIAGSVGLGSHASGVNNSGENVQEGILSRFLPSLLQLLLFEDYSTDLVSAAADALFPLILCGPDLYQRLCSELIEKQTNPTFKTRLANALHALTSSNQLSSTLDRINHKRFRQNLLKFLIEVRGFLRMV</sequence>
<keyword evidence="7" id="KW-0539">Nucleus</keyword>
<dbReference type="InterPro" id="IPR016024">
    <property type="entry name" value="ARM-type_fold"/>
</dbReference>
<dbReference type="GO" id="GO:0005643">
    <property type="term" value="C:nuclear pore"/>
    <property type="evidence" value="ECO:0000318"/>
    <property type="project" value="GO_Central"/>
</dbReference>
<keyword evidence="4" id="KW-0813">Transport</keyword>
<dbReference type="FunFam" id="1.25.10.10:FF:000287">
    <property type="entry name" value="Exportin-4 protein"/>
    <property type="match status" value="1"/>
</dbReference>
<gene>
    <name evidence="10" type="primary">LOC110802649</name>
</gene>
<evidence type="ECO:0000256" key="2">
    <source>
        <dbReference type="ARBA" id="ARBA00004496"/>
    </source>
</evidence>
<dbReference type="RefSeq" id="XP_021863774.1">
    <property type="nucleotide sequence ID" value="XM_022008082.2"/>
</dbReference>
<dbReference type="Proteomes" id="UP000813463">
    <property type="component" value="Chromosome 4"/>
</dbReference>
<evidence type="ECO:0000256" key="5">
    <source>
        <dbReference type="ARBA" id="ARBA00022490"/>
    </source>
</evidence>
<reference evidence="10" key="2">
    <citation type="submission" date="2025-08" db="UniProtKB">
        <authorList>
            <consortium name="RefSeq"/>
        </authorList>
    </citation>
    <scope>IDENTIFICATION</scope>
    <source>
        <tissue evidence="10">Leaf</tissue>
    </source>
</reference>
<evidence type="ECO:0000256" key="8">
    <source>
        <dbReference type="ARBA" id="ARBA00040444"/>
    </source>
</evidence>
<evidence type="ECO:0000256" key="7">
    <source>
        <dbReference type="ARBA" id="ARBA00023242"/>
    </source>
</evidence>
<reference evidence="9" key="1">
    <citation type="journal article" date="2021" name="Nat. Commun.">
        <title>Genomic analyses provide insights into spinach domestication and the genetic basis of agronomic traits.</title>
        <authorList>
            <person name="Cai X."/>
            <person name="Sun X."/>
            <person name="Xu C."/>
            <person name="Sun H."/>
            <person name="Wang X."/>
            <person name="Ge C."/>
            <person name="Zhang Z."/>
            <person name="Wang Q."/>
            <person name="Fei Z."/>
            <person name="Jiao C."/>
            <person name="Wang Q."/>
        </authorList>
    </citation>
    <scope>NUCLEOTIDE SEQUENCE [LARGE SCALE GENOMIC DNA]</scope>
    <source>
        <strain evidence="9">cv. Varoflay</strain>
    </source>
</reference>
<evidence type="ECO:0000256" key="1">
    <source>
        <dbReference type="ARBA" id="ARBA00004123"/>
    </source>
</evidence>
<keyword evidence="9" id="KW-1185">Reference proteome</keyword>
<keyword evidence="6" id="KW-0653">Protein transport</keyword>
<organism evidence="9 10">
    <name type="scientific">Spinacia oleracea</name>
    <name type="common">Spinach</name>
    <dbReference type="NCBI Taxonomy" id="3562"/>
    <lineage>
        <taxon>Eukaryota</taxon>
        <taxon>Viridiplantae</taxon>
        <taxon>Streptophyta</taxon>
        <taxon>Embryophyta</taxon>
        <taxon>Tracheophyta</taxon>
        <taxon>Spermatophyta</taxon>
        <taxon>Magnoliopsida</taxon>
        <taxon>eudicotyledons</taxon>
        <taxon>Gunneridae</taxon>
        <taxon>Pentapetalae</taxon>
        <taxon>Caryophyllales</taxon>
        <taxon>Chenopodiaceae</taxon>
        <taxon>Chenopodioideae</taxon>
        <taxon>Anserineae</taxon>
        <taxon>Spinacia</taxon>
    </lineage>
</organism>